<evidence type="ECO:0000313" key="4">
    <source>
        <dbReference type="Proteomes" id="UP000831021"/>
    </source>
</evidence>
<keyword evidence="4" id="KW-1185">Reference proteome</keyword>
<accession>A0AAE9K5Z4</accession>
<gene>
    <name evidence="3" type="ORF">fado_164</name>
</gene>
<reference evidence="3 4" key="1">
    <citation type="submission" date="2022-01" db="EMBL/GenBank/DDBJ databases">
        <authorList>
            <person name="Stokar-Avihail A."/>
        </authorList>
    </citation>
    <scope>NUCLEOTIDE SEQUENCE [LARGE SCALE GENOMIC DNA]</scope>
</reference>
<proteinExistence type="predicted"/>
<protein>
    <recommendedName>
        <fullName evidence="5">Phage tail protein</fullName>
    </recommendedName>
</protein>
<sequence>MPTIKDKLYFNFDGKSSRDFKLLSVVMDNGMYEETMVSSRDINETEIRGSSKPMLNSIKDTPLQFELTLAFEQAYTDDDIDAIIRWLFVDNYRPLYFEEKEDKVYMCLPVDDTKIVHNGLREGYFTITMRCDSSNVYSPVITSESVTVSSDTSSTIIVPNHGHFEIYPEISLKKNGAGTIVIESLDDNGNIFEIRDLTDQEDIYINCEKEIIQTDLIGTYRYDKLIGDFPRLVYGDNRFKVTGACTIQFRYKNRYRF</sequence>
<evidence type="ECO:0008006" key="5">
    <source>
        <dbReference type="Google" id="ProtNLM"/>
    </source>
</evidence>
<evidence type="ECO:0000259" key="1">
    <source>
        <dbReference type="Pfam" id="PF20195"/>
    </source>
</evidence>
<organism evidence="3 4">
    <name type="scientific">Bacillus phage FADO</name>
    <dbReference type="NCBI Taxonomy" id="2917160"/>
    <lineage>
        <taxon>Viruses</taxon>
        <taxon>Duplodnaviria</taxon>
        <taxon>Heunggongvirae</taxon>
        <taxon>Uroviricota</taxon>
        <taxon>Caudoviricetes</taxon>
        <taxon>Heleneionescovirinae</taxon>
        <taxon>Zhangjivirus</taxon>
        <taxon>Zhangjivirus fado</taxon>
    </lineage>
</organism>
<dbReference type="Proteomes" id="UP000831021">
    <property type="component" value="Segment"/>
</dbReference>
<dbReference type="Pfam" id="PF20753">
    <property type="entry name" value="DUF6558_C"/>
    <property type="match status" value="1"/>
</dbReference>
<feature type="domain" description="Phage tail-like C-terminal" evidence="2">
    <location>
        <begin position="148"/>
        <end position="251"/>
    </location>
</feature>
<feature type="domain" description="DUF6558" evidence="1">
    <location>
        <begin position="10"/>
        <end position="132"/>
    </location>
</feature>
<dbReference type="InterPro" id="IPR048276">
    <property type="entry name" value="Phage_tail-like_C"/>
</dbReference>
<name>A0AAE9K5Z4_9CAUD</name>
<dbReference type="InterPro" id="IPR046688">
    <property type="entry name" value="DUF6558_N"/>
</dbReference>
<evidence type="ECO:0000259" key="2">
    <source>
        <dbReference type="Pfam" id="PF20753"/>
    </source>
</evidence>
<dbReference type="Pfam" id="PF20195">
    <property type="entry name" value="DUF6558"/>
    <property type="match status" value="1"/>
</dbReference>
<dbReference type="EMBL" id="OM236516">
    <property type="protein sequence ID" value="UNY48879.1"/>
    <property type="molecule type" value="Genomic_DNA"/>
</dbReference>
<dbReference type="Gene3D" id="2.40.30.200">
    <property type="match status" value="1"/>
</dbReference>
<evidence type="ECO:0000313" key="3">
    <source>
        <dbReference type="EMBL" id="UNY48879.1"/>
    </source>
</evidence>